<accession>A0ABV7JIJ7</accession>
<proteinExistence type="predicted"/>
<dbReference type="Proteomes" id="UP001595526">
    <property type="component" value="Unassembled WGS sequence"/>
</dbReference>
<evidence type="ECO:0000313" key="2">
    <source>
        <dbReference type="EMBL" id="MFC3196927.1"/>
    </source>
</evidence>
<evidence type="ECO:0000313" key="3">
    <source>
        <dbReference type="Proteomes" id="UP001595526"/>
    </source>
</evidence>
<gene>
    <name evidence="2" type="ORF">ACFOET_04795</name>
</gene>
<sequence length="182" mass="20341">MLLNKITYCVLAGLLWALCAPAQPTPGKEKIVISFPTEYRWKSKKIPKDTKGIRSTEYTVRGKDSERAPVKSITTTTIDRRYYPMKADGMPAEKWEYEKAACPGATLDIVDRKMAEGRTTILYAIKSTKFPASGDCGSATLLTYIAEGPTAFHTVELAIPEEQLTPALYRQWCDALLKSRIE</sequence>
<protein>
    <submittedName>
        <fullName evidence="2">Uncharacterized protein</fullName>
    </submittedName>
</protein>
<feature type="signal peptide" evidence="1">
    <location>
        <begin position="1"/>
        <end position="22"/>
    </location>
</feature>
<keyword evidence="1" id="KW-0732">Signal</keyword>
<comment type="caution">
    <text evidence="2">The sequence shown here is derived from an EMBL/GenBank/DDBJ whole genome shotgun (WGS) entry which is preliminary data.</text>
</comment>
<dbReference type="RefSeq" id="WP_379020120.1">
    <property type="nucleotide sequence ID" value="NZ_JBHRTA010000009.1"/>
</dbReference>
<name>A0ABV7JIJ7_9SPHI</name>
<organism evidence="2 3">
    <name type="scientific">Parapedobacter deserti</name>
    <dbReference type="NCBI Taxonomy" id="1912957"/>
    <lineage>
        <taxon>Bacteria</taxon>
        <taxon>Pseudomonadati</taxon>
        <taxon>Bacteroidota</taxon>
        <taxon>Sphingobacteriia</taxon>
        <taxon>Sphingobacteriales</taxon>
        <taxon>Sphingobacteriaceae</taxon>
        <taxon>Parapedobacter</taxon>
    </lineage>
</organism>
<dbReference type="EMBL" id="JBHRTA010000009">
    <property type="protein sequence ID" value="MFC3196927.1"/>
    <property type="molecule type" value="Genomic_DNA"/>
</dbReference>
<reference evidence="3" key="1">
    <citation type="journal article" date="2019" name="Int. J. Syst. Evol. Microbiol.">
        <title>The Global Catalogue of Microorganisms (GCM) 10K type strain sequencing project: providing services to taxonomists for standard genome sequencing and annotation.</title>
        <authorList>
            <consortium name="The Broad Institute Genomics Platform"/>
            <consortium name="The Broad Institute Genome Sequencing Center for Infectious Disease"/>
            <person name="Wu L."/>
            <person name="Ma J."/>
        </authorList>
    </citation>
    <scope>NUCLEOTIDE SEQUENCE [LARGE SCALE GENOMIC DNA]</scope>
    <source>
        <strain evidence="3">KCTC 52416</strain>
    </source>
</reference>
<keyword evidence="3" id="KW-1185">Reference proteome</keyword>
<feature type="chain" id="PRO_5046123521" evidence="1">
    <location>
        <begin position="23"/>
        <end position="182"/>
    </location>
</feature>
<evidence type="ECO:0000256" key="1">
    <source>
        <dbReference type="SAM" id="SignalP"/>
    </source>
</evidence>